<dbReference type="GO" id="GO:0005634">
    <property type="term" value="C:nucleus"/>
    <property type="evidence" value="ECO:0007669"/>
    <property type="project" value="UniProtKB-SubCell"/>
</dbReference>
<keyword evidence="2 6" id="KW-0853">WD repeat</keyword>
<dbReference type="GO" id="GO:0106004">
    <property type="term" value="P:tRNA (guanine-N7)-methylation"/>
    <property type="evidence" value="ECO:0007669"/>
    <property type="project" value="UniProtKB-UniRule"/>
</dbReference>
<proteinExistence type="inferred from homology"/>
<dbReference type="PANTHER" id="PTHR16288:SF0">
    <property type="entry name" value="TRNA (GUANINE-N(7)-)-METHYLTRANSFERASE NON-CATALYTIC SUBUNIT WDR4"/>
    <property type="match status" value="1"/>
</dbReference>
<evidence type="ECO:0000256" key="3">
    <source>
        <dbReference type="ARBA" id="ARBA00022694"/>
    </source>
</evidence>
<dbReference type="InterPro" id="IPR015943">
    <property type="entry name" value="WD40/YVTN_repeat-like_dom_sf"/>
</dbReference>
<comment type="pathway">
    <text evidence="6">tRNA modification; N(7)-methylguanine-tRNA biosynthesis.</text>
</comment>
<feature type="region of interest" description="Disordered" evidence="7">
    <location>
        <begin position="53"/>
        <end position="101"/>
    </location>
</feature>
<comment type="subcellular location">
    <subcellularLocation>
        <location evidence="1 6">Nucleus</location>
    </subcellularLocation>
</comment>
<protein>
    <submittedName>
        <fullName evidence="8">LANO_0H05468g1_1</fullName>
    </submittedName>
</protein>
<sequence>MIHPLQAVVANSDGSIVFCVIKNMIQVFRWEQTKGEFVAAGRWIDEEDNTSAIKTKVTEEQHRQRAENDAKRRKIEEDTSINKSEDNAQTKKAKDAKVPVPGAGAPPVYNYVRNVSLSRDEKLLFACTDSDKALVVFALDFSDPSKNCLTVQKRQPLPKRPNALTTTTDGQKVLVADKFGDVYSVNARDQKVIGTTENGLEPILGHVSLLTDIALTTDSNGKQLLFTADRDEHIRITHFPQTYIIDKWLFGSKQFVSTLCLPQWGSNLLFSAGGDNFVSSWNWESGHLLDSLDISELIEPFLGDAQLAPERFQNETNTLVEYAVTEIVTLSNLPYIAFCVEQTKALFICKIDPTLGTITLAQTIELPCNIVSLTSASASNTFVAALDNRESGTFNFAIFISWDEVQFTIDGEKNICFDRCITEELGGNSIANFEGQVIYPLYHIGSLRKRGELYA</sequence>
<accession>A0A1G4KLH4</accession>
<evidence type="ECO:0000256" key="5">
    <source>
        <dbReference type="ARBA" id="ARBA00023242"/>
    </source>
</evidence>
<dbReference type="InterPro" id="IPR036322">
    <property type="entry name" value="WD40_repeat_dom_sf"/>
</dbReference>
<name>A0A1G4KLH4_9SACH</name>
<dbReference type="Gene3D" id="2.130.10.10">
    <property type="entry name" value="YVTN repeat-like/Quinoprotein amine dehydrogenase"/>
    <property type="match status" value="1"/>
</dbReference>
<dbReference type="OrthoDB" id="339900at2759"/>
<evidence type="ECO:0000313" key="9">
    <source>
        <dbReference type="Proteomes" id="UP000189911"/>
    </source>
</evidence>
<evidence type="ECO:0000256" key="6">
    <source>
        <dbReference type="HAMAP-Rule" id="MF_03056"/>
    </source>
</evidence>
<evidence type="ECO:0000256" key="7">
    <source>
        <dbReference type="SAM" id="MobiDB-lite"/>
    </source>
</evidence>
<evidence type="ECO:0000313" key="8">
    <source>
        <dbReference type="EMBL" id="SCV05346.1"/>
    </source>
</evidence>
<dbReference type="HAMAP" id="MF_03056">
    <property type="entry name" value="TRM82"/>
    <property type="match status" value="1"/>
</dbReference>
<dbReference type="InterPro" id="IPR028884">
    <property type="entry name" value="Trm82"/>
</dbReference>
<evidence type="ECO:0000256" key="1">
    <source>
        <dbReference type="ARBA" id="ARBA00004123"/>
    </source>
</evidence>
<dbReference type="PANTHER" id="PTHR16288">
    <property type="entry name" value="WD40 REPEAT PROTEIN 4"/>
    <property type="match status" value="1"/>
</dbReference>
<keyword evidence="5 6" id="KW-0539">Nucleus</keyword>
<organism evidence="8 9">
    <name type="scientific">Lachancea nothofagi CBS 11611</name>
    <dbReference type="NCBI Taxonomy" id="1266666"/>
    <lineage>
        <taxon>Eukaryota</taxon>
        <taxon>Fungi</taxon>
        <taxon>Dikarya</taxon>
        <taxon>Ascomycota</taxon>
        <taxon>Saccharomycotina</taxon>
        <taxon>Saccharomycetes</taxon>
        <taxon>Saccharomycetales</taxon>
        <taxon>Saccharomycetaceae</taxon>
        <taxon>Lachancea</taxon>
    </lineage>
</organism>
<dbReference type="EMBL" id="LT598447">
    <property type="protein sequence ID" value="SCV05346.1"/>
    <property type="molecule type" value="Genomic_DNA"/>
</dbReference>
<evidence type="ECO:0000256" key="2">
    <source>
        <dbReference type="ARBA" id="ARBA00022574"/>
    </source>
</evidence>
<dbReference type="Proteomes" id="UP000189911">
    <property type="component" value="Chromosome H"/>
</dbReference>
<dbReference type="SUPFAM" id="SSF50978">
    <property type="entry name" value="WD40 repeat-like"/>
    <property type="match status" value="1"/>
</dbReference>
<comment type="function">
    <text evidence="6">Required for the formation of N(7)-methylguanine at position 46 (m7G46) in tRNA. In the complex, it is required to stabilize and induce conformational changes of the catalytic subunit.</text>
</comment>
<dbReference type="AlphaFoldDB" id="A0A1G4KLH4"/>
<keyword evidence="9" id="KW-1185">Reference proteome</keyword>
<dbReference type="GO" id="GO:0043527">
    <property type="term" value="C:tRNA methyltransferase complex"/>
    <property type="evidence" value="ECO:0007669"/>
    <property type="project" value="TreeGrafter"/>
</dbReference>
<gene>
    <name evidence="8" type="ORF">LANO_0H05468G</name>
</gene>
<feature type="compositionally biased region" description="Basic and acidic residues" evidence="7">
    <location>
        <begin position="56"/>
        <end position="77"/>
    </location>
</feature>
<reference evidence="9" key="1">
    <citation type="submission" date="2016-03" db="EMBL/GenBank/DDBJ databases">
        <authorList>
            <person name="Devillers Hugo."/>
        </authorList>
    </citation>
    <scope>NUCLEOTIDE SEQUENCE [LARGE SCALE GENOMIC DNA]</scope>
</reference>
<comment type="similarity">
    <text evidence="6">Belongs to the WD repeat TRM82 family.</text>
</comment>
<keyword evidence="4 6" id="KW-0677">Repeat</keyword>
<dbReference type="GO" id="GO:0005829">
    <property type="term" value="C:cytosol"/>
    <property type="evidence" value="ECO:0007669"/>
    <property type="project" value="TreeGrafter"/>
</dbReference>
<feature type="compositionally biased region" description="Basic and acidic residues" evidence="7">
    <location>
        <begin position="83"/>
        <end position="97"/>
    </location>
</feature>
<dbReference type="UniPathway" id="UPA00989"/>
<keyword evidence="3 6" id="KW-0819">tRNA processing</keyword>
<evidence type="ECO:0000256" key="4">
    <source>
        <dbReference type="ARBA" id="ARBA00022737"/>
    </source>
</evidence>